<reference evidence="1" key="1">
    <citation type="journal article" date="2019" name="Sci. Rep.">
        <title>Draft genome of Tanacetum cinerariifolium, the natural source of mosquito coil.</title>
        <authorList>
            <person name="Yamashiro T."/>
            <person name="Shiraishi A."/>
            <person name="Satake H."/>
            <person name="Nakayama K."/>
        </authorList>
    </citation>
    <scope>NUCLEOTIDE SEQUENCE</scope>
</reference>
<dbReference type="EMBL" id="BKCJ010002383">
    <property type="protein sequence ID" value="GEU48188.1"/>
    <property type="molecule type" value="Genomic_DNA"/>
</dbReference>
<comment type="caution">
    <text evidence="1">The sequence shown here is derived from an EMBL/GenBank/DDBJ whole genome shotgun (WGS) entry which is preliminary data.</text>
</comment>
<protein>
    <submittedName>
        <fullName evidence="1">Uncharacterized protein</fullName>
    </submittedName>
</protein>
<proteinExistence type="predicted"/>
<accession>A0A6L2KFA6</accession>
<organism evidence="1">
    <name type="scientific">Tanacetum cinerariifolium</name>
    <name type="common">Dalmatian daisy</name>
    <name type="synonym">Chrysanthemum cinerariifolium</name>
    <dbReference type="NCBI Taxonomy" id="118510"/>
    <lineage>
        <taxon>Eukaryota</taxon>
        <taxon>Viridiplantae</taxon>
        <taxon>Streptophyta</taxon>
        <taxon>Embryophyta</taxon>
        <taxon>Tracheophyta</taxon>
        <taxon>Spermatophyta</taxon>
        <taxon>Magnoliopsida</taxon>
        <taxon>eudicotyledons</taxon>
        <taxon>Gunneridae</taxon>
        <taxon>Pentapetalae</taxon>
        <taxon>asterids</taxon>
        <taxon>campanulids</taxon>
        <taxon>Asterales</taxon>
        <taxon>Asteraceae</taxon>
        <taxon>Asteroideae</taxon>
        <taxon>Anthemideae</taxon>
        <taxon>Anthemidinae</taxon>
        <taxon>Tanacetum</taxon>
    </lineage>
</organism>
<sequence length="233" mass="26728">MVERLEEENRVLKELKGAHSIVDSDEPILEKDESSKQRRKIADIDADVEINLEKVQAEAYNLDLDHQEKVLSMLDDNDEEHADTPITAAETTKVIDEVPKSRKRRGVIIQDLEETTTVTVQPKVQAKDKGKAILIEEPKPLKRQVQIDLDEEVARQLEAELNADINWNAVIKEDLESLWKIIIERFEKTEPKNFSDEYLLNTLKIMFEKPNVEANYCSINLVLLLEVTVVSEG</sequence>
<dbReference type="AlphaFoldDB" id="A0A6L2KFA6"/>
<name>A0A6L2KFA6_TANCI</name>
<gene>
    <name evidence="1" type="ORF">Tci_020166</name>
</gene>
<evidence type="ECO:0000313" key="1">
    <source>
        <dbReference type="EMBL" id="GEU48188.1"/>
    </source>
</evidence>